<evidence type="ECO:0000313" key="3">
    <source>
        <dbReference type="Proteomes" id="UP000605986"/>
    </source>
</evidence>
<dbReference type="EMBL" id="JAADJG010000294">
    <property type="protein sequence ID" value="KAF4449255.1"/>
    <property type="molecule type" value="Genomic_DNA"/>
</dbReference>
<feature type="compositionally biased region" description="Polar residues" evidence="1">
    <location>
        <begin position="88"/>
        <end position="105"/>
    </location>
</feature>
<sequence>MTTSTHVGGSCAAPDCEKLVFFSSSPYCHLHQHRATQVPVVSNGPSATSPTGTSRILGRGFTAKRGRRRFFPTSSHPVPGQDPRSRETSSTGPSPRTTQSPTTKASDLGPAPKSNENATSSQVKPLTIASIQKQLRVNLQVESVGDINQPSNQAPVANMGPESRDLETYAETNGQNVHSTAAKGLDLTTRKTLGDVPAPRGFKKAEPFPEPTSQPKLSPTTLVKFTQSNSENSADLKPRLLASPKPSDSPKRSEHHSQKLKNPTNRPLTPAKRPAHQASKTLPVRTHPSQVLPPEVSTEVDDEVNMADVSDIDDEVPKPAKAVLPFRTKVESRRKRLLAEFDSEAFDSLIYRQSSMRPPAKVIISSRTVRYESVLPEREPLYLPVNPAIHQMHKRSSTWRKNKTNEISQRPRKKALFGKAVERARRERDTKMKHEQKRRQAERNGTIPPYKPPEPRSVRRLLDFGDVAEEDLPDYVRSNPAWLKACAWHRDCERKAALHQQRVDKSTQEAERFYNETFGGDG</sequence>
<feature type="compositionally biased region" description="Basic and acidic residues" evidence="1">
    <location>
        <begin position="248"/>
        <end position="257"/>
    </location>
</feature>
<name>A0A8H4KFL4_9HYPO</name>
<organism evidence="2 3">
    <name type="scientific">Fusarium austroafricanum</name>
    <dbReference type="NCBI Taxonomy" id="2364996"/>
    <lineage>
        <taxon>Eukaryota</taxon>
        <taxon>Fungi</taxon>
        <taxon>Dikarya</taxon>
        <taxon>Ascomycota</taxon>
        <taxon>Pezizomycotina</taxon>
        <taxon>Sordariomycetes</taxon>
        <taxon>Hypocreomycetidae</taxon>
        <taxon>Hypocreales</taxon>
        <taxon>Nectriaceae</taxon>
        <taxon>Fusarium</taxon>
        <taxon>Fusarium concolor species complex</taxon>
    </lineage>
</organism>
<feature type="region of interest" description="Disordered" evidence="1">
    <location>
        <begin position="178"/>
        <end position="299"/>
    </location>
</feature>
<protein>
    <submittedName>
        <fullName evidence="2">Uncharacterized protein</fullName>
    </submittedName>
</protein>
<accession>A0A8H4KFL4</accession>
<keyword evidence="3" id="KW-1185">Reference proteome</keyword>
<gene>
    <name evidence="2" type="ORF">F53441_7417</name>
</gene>
<feature type="compositionally biased region" description="Polar residues" evidence="1">
    <location>
        <begin position="211"/>
        <end position="233"/>
    </location>
</feature>
<feature type="region of interest" description="Disordered" evidence="1">
    <location>
        <begin position="393"/>
        <end position="457"/>
    </location>
</feature>
<proteinExistence type="predicted"/>
<feature type="compositionally biased region" description="Basic and acidic residues" evidence="1">
    <location>
        <begin position="420"/>
        <end position="442"/>
    </location>
</feature>
<evidence type="ECO:0000313" key="2">
    <source>
        <dbReference type="EMBL" id="KAF4449255.1"/>
    </source>
</evidence>
<dbReference type="AlphaFoldDB" id="A0A8H4KFL4"/>
<evidence type="ECO:0000256" key="1">
    <source>
        <dbReference type="SAM" id="MobiDB-lite"/>
    </source>
</evidence>
<dbReference type="Proteomes" id="UP000605986">
    <property type="component" value="Unassembled WGS sequence"/>
</dbReference>
<feature type="region of interest" description="Disordered" evidence="1">
    <location>
        <begin position="39"/>
        <end position="125"/>
    </location>
</feature>
<comment type="caution">
    <text evidence="2">The sequence shown here is derived from an EMBL/GenBank/DDBJ whole genome shotgun (WGS) entry which is preliminary data.</text>
</comment>
<reference evidence="2" key="1">
    <citation type="submission" date="2020-01" db="EMBL/GenBank/DDBJ databases">
        <title>Identification and distribution of gene clusters putatively required for synthesis of sphingolipid metabolism inhibitors in phylogenetically diverse species of the filamentous fungus Fusarium.</title>
        <authorList>
            <person name="Kim H.-S."/>
            <person name="Busman M."/>
            <person name="Brown D.W."/>
            <person name="Divon H."/>
            <person name="Uhlig S."/>
            <person name="Proctor R.H."/>
        </authorList>
    </citation>
    <scope>NUCLEOTIDE SEQUENCE</scope>
    <source>
        <strain evidence="2">NRRL 53441</strain>
    </source>
</reference>
<feature type="compositionally biased region" description="Basic residues" evidence="1">
    <location>
        <begin position="393"/>
        <end position="402"/>
    </location>
</feature>
<feature type="compositionally biased region" description="Polar residues" evidence="1">
    <location>
        <begin position="114"/>
        <end position="125"/>
    </location>
</feature>
<feature type="compositionally biased region" description="Polar residues" evidence="1">
    <location>
        <begin position="39"/>
        <end position="54"/>
    </location>
</feature>
<dbReference type="OrthoDB" id="3550599at2759"/>